<dbReference type="PANTHER" id="PTHR15590:SF0">
    <property type="entry name" value="CX9C MOTIF-CONTAINING PROTEIN 4"/>
    <property type="match status" value="1"/>
</dbReference>
<name>A0A7H9AWU3_ZYGMR</name>
<dbReference type="InterPro" id="IPR009069">
    <property type="entry name" value="Cys_alpha_HP_mot_SF"/>
</dbReference>
<protein>
    <recommendedName>
        <fullName evidence="3">Cx9C motif-containing protein 4, mitochondrial</fullName>
    </recommendedName>
</protein>
<feature type="disulfide bond" evidence="6">
    <location>
        <begin position="37"/>
        <end position="53"/>
    </location>
</feature>
<proteinExistence type="inferred from homology"/>
<dbReference type="Proteomes" id="UP000509704">
    <property type="component" value="Chromosome 1"/>
</dbReference>
<feature type="disulfide bond" evidence="6">
    <location>
        <begin position="15"/>
        <end position="26"/>
    </location>
</feature>
<accession>A0A7H9AWU3</accession>
<evidence type="ECO:0000256" key="5">
    <source>
        <dbReference type="ARBA" id="ARBA00023157"/>
    </source>
</evidence>
<evidence type="ECO:0000313" key="8">
    <source>
        <dbReference type="Proteomes" id="UP000509704"/>
    </source>
</evidence>
<dbReference type="GO" id="GO:0005758">
    <property type="term" value="C:mitochondrial intermembrane space"/>
    <property type="evidence" value="ECO:0007669"/>
    <property type="project" value="UniProtKB-SubCell"/>
</dbReference>
<dbReference type="GeneID" id="59234377"/>
<comment type="subcellular location">
    <subcellularLocation>
        <location evidence="1">Mitochondrion intermembrane space</location>
    </subcellularLocation>
</comment>
<comment type="similarity">
    <text evidence="2">Belongs to the CMC4 family.</text>
</comment>
<evidence type="ECO:0000256" key="1">
    <source>
        <dbReference type="ARBA" id="ARBA00004569"/>
    </source>
</evidence>
<dbReference type="AlphaFoldDB" id="A0A7H9AWU3"/>
<dbReference type="SUPFAM" id="SSF47072">
    <property type="entry name" value="Cysteine alpha-hairpin motif"/>
    <property type="match status" value="1"/>
</dbReference>
<keyword evidence="8" id="KW-1185">Reference proteome</keyword>
<dbReference type="EMBL" id="CP058604">
    <property type="protein sequence ID" value="QLG70741.1"/>
    <property type="molecule type" value="Genomic_DNA"/>
</dbReference>
<dbReference type="InterPro" id="IPR027179">
    <property type="entry name" value="CMC4"/>
</dbReference>
<dbReference type="OrthoDB" id="13601at2759"/>
<dbReference type="Pfam" id="PF08991">
    <property type="entry name" value="CMC4"/>
    <property type="match status" value="1"/>
</dbReference>
<keyword evidence="5 6" id="KW-1015">Disulfide bond</keyword>
<dbReference type="Gene3D" id="1.10.287.1130">
    <property type="entry name" value="CytochromE C oxidase copper chaperone"/>
    <property type="match status" value="1"/>
</dbReference>
<evidence type="ECO:0000256" key="3">
    <source>
        <dbReference type="ARBA" id="ARBA00019406"/>
    </source>
</evidence>
<dbReference type="RefSeq" id="XP_037142469.1">
    <property type="nucleotide sequence ID" value="XM_037286574.1"/>
</dbReference>
<evidence type="ECO:0000313" key="7">
    <source>
        <dbReference type="EMBL" id="QLG70741.1"/>
    </source>
</evidence>
<sequence>MSDPCKREACDIQRCLLSHNYNEEPCQPLIDDLYRCCFKFYKANGNGGKTPCCPMPDLLELKMEQRNLKPDVNIDSSSTTGGFKKR</sequence>
<reference evidence="7 8" key="1">
    <citation type="submission" date="2020-07" db="EMBL/GenBank/DDBJ databases">
        <title>The yeast mating-type switching endonuclease HO is a domesticated member of an unorthodox homing genetic element family.</title>
        <authorList>
            <person name="Coughlan A.Y."/>
            <person name="Lombardi L."/>
            <person name="Braun-Galleani S."/>
            <person name="Martos A.R."/>
            <person name="Galeote V."/>
            <person name="Bigey F."/>
            <person name="Dequin S."/>
            <person name="Byrne K.P."/>
            <person name="Wolfe K.H."/>
        </authorList>
    </citation>
    <scope>NUCLEOTIDE SEQUENCE [LARGE SCALE GENOMIC DNA]</scope>
    <source>
        <strain evidence="7 8">NRRL Y-6702</strain>
    </source>
</reference>
<keyword evidence="4" id="KW-0496">Mitochondrion</keyword>
<dbReference type="PANTHER" id="PTHR15590">
    <property type="entry name" value="CX9C MOTIF-CONTAINING PROTEIN 4"/>
    <property type="match status" value="1"/>
</dbReference>
<evidence type="ECO:0000256" key="2">
    <source>
        <dbReference type="ARBA" id="ARBA00009858"/>
    </source>
</evidence>
<feature type="disulfide bond" evidence="6">
    <location>
        <begin position="5"/>
        <end position="36"/>
    </location>
</feature>
<dbReference type="KEGG" id="zmk:HG535_0A06830"/>
<evidence type="ECO:0000256" key="4">
    <source>
        <dbReference type="ARBA" id="ARBA00023128"/>
    </source>
</evidence>
<gene>
    <name evidence="7" type="ORF">HG535_0A06830</name>
</gene>
<organism evidence="7 8">
    <name type="scientific">Zygotorulaspora mrakii</name>
    <name type="common">Zygosaccharomyces mrakii</name>
    <dbReference type="NCBI Taxonomy" id="42260"/>
    <lineage>
        <taxon>Eukaryota</taxon>
        <taxon>Fungi</taxon>
        <taxon>Dikarya</taxon>
        <taxon>Ascomycota</taxon>
        <taxon>Saccharomycotina</taxon>
        <taxon>Saccharomycetes</taxon>
        <taxon>Saccharomycetales</taxon>
        <taxon>Saccharomycetaceae</taxon>
        <taxon>Zygotorulaspora</taxon>
    </lineage>
</organism>
<dbReference type="PROSITE" id="PS51808">
    <property type="entry name" value="CHCH"/>
    <property type="match status" value="1"/>
</dbReference>
<evidence type="ECO:0000256" key="6">
    <source>
        <dbReference type="PIRSR" id="PIRSR627179-50"/>
    </source>
</evidence>